<dbReference type="InterPro" id="IPR003754">
    <property type="entry name" value="4pyrrol_synth_uPrphyn_synth"/>
</dbReference>
<reference evidence="2 3" key="1">
    <citation type="submission" date="2019-07" db="EMBL/GenBank/DDBJ databases">
        <title>Whole genome shotgun sequence of Acetobacter nitrogenifigens NBRC 105050.</title>
        <authorList>
            <person name="Hosoyama A."/>
            <person name="Uohara A."/>
            <person name="Ohji S."/>
            <person name="Ichikawa N."/>
        </authorList>
    </citation>
    <scope>NUCLEOTIDE SEQUENCE [LARGE SCALE GENOMIC DNA]</scope>
    <source>
        <strain evidence="2 3">NBRC 105050</strain>
    </source>
</reference>
<dbReference type="GO" id="GO:0005829">
    <property type="term" value="C:cytosol"/>
    <property type="evidence" value="ECO:0007669"/>
    <property type="project" value="TreeGrafter"/>
</dbReference>
<evidence type="ECO:0000259" key="1">
    <source>
        <dbReference type="Pfam" id="PF02602"/>
    </source>
</evidence>
<dbReference type="Proteomes" id="UP000321635">
    <property type="component" value="Unassembled WGS sequence"/>
</dbReference>
<dbReference type="GO" id="GO:0004852">
    <property type="term" value="F:uroporphyrinogen-III synthase activity"/>
    <property type="evidence" value="ECO:0007669"/>
    <property type="project" value="InterPro"/>
</dbReference>
<protein>
    <recommendedName>
        <fullName evidence="1">Tetrapyrrole biosynthesis uroporphyrinogen III synthase domain-containing protein</fullName>
    </recommendedName>
</protein>
<dbReference type="STRING" id="1120919.GCA_000429165_03084"/>
<dbReference type="AlphaFoldDB" id="A0A511XDR2"/>
<keyword evidence="3" id="KW-1185">Reference proteome</keyword>
<comment type="caution">
    <text evidence="2">The sequence shown here is derived from an EMBL/GenBank/DDBJ whole genome shotgun (WGS) entry which is preliminary data.</text>
</comment>
<organism evidence="2 3">
    <name type="scientific">Acetobacter nitrogenifigens DSM 23921 = NBRC 105050</name>
    <dbReference type="NCBI Taxonomy" id="1120919"/>
    <lineage>
        <taxon>Bacteria</taxon>
        <taxon>Pseudomonadati</taxon>
        <taxon>Pseudomonadota</taxon>
        <taxon>Alphaproteobacteria</taxon>
        <taxon>Acetobacterales</taxon>
        <taxon>Acetobacteraceae</taxon>
        <taxon>Acetobacter</taxon>
    </lineage>
</organism>
<name>A0A511XDR2_9PROT</name>
<dbReference type="CDD" id="cd06578">
    <property type="entry name" value="HemD"/>
    <property type="match status" value="1"/>
</dbReference>
<dbReference type="PANTHER" id="PTHR12390">
    <property type="entry name" value="UROPORPHYRINOGEN III SYNTHASE"/>
    <property type="match status" value="1"/>
</dbReference>
<dbReference type="InterPro" id="IPR036108">
    <property type="entry name" value="4pyrrol_syn_uPrphyn_synt_sf"/>
</dbReference>
<dbReference type="GO" id="GO:0006780">
    <property type="term" value="P:uroporphyrinogen III biosynthetic process"/>
    <property type="evidence" value="ECO:0007669"/>
    <property type="project" value="InterPro"/>
</dbReference>
<dbReference type="PANTHER" id="PTHR12390:SF0">
    <property type="entry name" value="UROPORPHYRINOGEN-III SYNTHASE"/>
    <property type="match status" value="1"/>
</dbReference>
<evidence type="ECO:0000313" key="2">
    <source>
        <dbReference type="EMBL" id="GEN61092.1"/>
    </source>
</evidence>
<feature type="domain" description="Tetrapyrrole biosynthesis uroporphyrinogen III synthase" evidence="1">
    <location>
        <begin position="2"/>
        <end position="209"/>
    </location>
</feature>
<dbReference type="SUPFAM" id="SSF69618">
    <property type="entry name" value="HemD-like"/>
    <property type="match status" value="1"/>
</dbReference>
<accession>A0A511XDR2</accession>
<proteinExistence type="predicted"/>
<dbReference type="InterPro" id="IPR039793">
    <property type="entry name" value="UROS/Hem4"/>
</dbReference>
<sequence>MAALRERGWRPYAAPALTIAPRRVEPQQRIAAAILTSGQAVDALSSSLPVSTQVFTVGDATARTVERAGFRTVISANGNAHDLFQLVATTLTPEAGPLLLLSGQAQALPLARTLRAAGYTVRRRVAYAAVAVERLPVPVTEALHRGKVNVVMAYSARSAAATMRALELAKIRVCDLTGVAISENTATIMRAAGFRTVAVAAHPDAEGMLNALATVSDKKQSAARDA</sequence>
<dbReference type="Gene3D" id="3.40.50.10090">
    <property type="match status" value="2"/>
</dbReference>
<evidence type="ECO:0000313" key="3">
    <source>
        <dbReference type="Proteomes" id="UP000321635"/>
    </source>
</evidence>
<gene>
    <name evidence="2" type="ORF">ANI02nite_29760</name>
</gene>
<dbReference type="EMBL" id="BJYF01000025">
    <property type="protein sequence ID" value="GEN61092.1"/>
    <property type="molecule type" value="Genomic_DNA"/>
</dbReference>
<dbReference type="Pfam" id="PF02602">
    <property type="entry name" value="HEM4"/>
    <property type="match status" value="1"/>
</dbReference>